<evidence type="ECO:0000313" key="4">
    <source>
        <dbReference type="Proteomes" id="UP000031830"/>
    </source>
</evidence>
<dbReference type="GO" id="GO:0005576">
    <property type="term" value="C:extracellular region"/>
    <property type="evidence" value="ECO:0007669"/>
    <property type="project" value="InterPro"/>
</dbReference>
<dbReference type="GO" id="GO:0004553">
    <property type="term" value="F:hydrolase activity, hydrolyzing O-glycosyl compounds"/>
    <property type="evidence" value="ECO:0007669"/>
    <property type="project" value="InterPro"/>
</dbReference>
<dbReference type="GO" id="GO:0030246">
    <property type="term" value="F:carbohydrate binding"/>
    <property type="evidence" value="ECO:0007669"/>
    <property type="project" value="InterPro"/>
</dbReference>
<proteinExistence type="predicted"/>
<dbReference type="GO" id="GO:0005975">
    <property type="term" value="P:carbohydrate metabolic process"/>
    <property type="evidence" value="ECO:0007669"/>
    <property type="project" value="InterPro"/>
</dbReference>
<sequence length="563" mass="63412">MKKIIVSSILASIALPILSMANTPLKEGQVAYHNTFPISKSATYDLFTTNTEYANTVIMSNTIAGVMYGYLIKQKYPDMKFNKDYLYGSLIGQLMQESDMTTQINTNFEPNNPDQSIQNKTYSDILLSVGQGGPYQINDYSKRLPGVGQKGALGLVNYDSVAKVLGYSIFNQDNEFIYIDGKKLPNPDYQTTLTGPEALVNIYAGPMITAFYHFNDINRMNVNSSNDWYVYHDSWTKCLENSQKSTANGLSFPFVMNVVYNAGDYSPVLKTYLNICANESADSKEYKNMNNWLLDTIEYQTIIGNTAPSDGDATYYRYPRQVSFYINQIFNNNNTKLQNTGIEVNNSVVFKITRLKEVFGMVIHKLSYRDHNEELQYISVIDANTAFDQAIKQLKVTDTELSFSNAPKTANQQRVLLYRIIEKAIANLAKNDSIDFAATYDSSEPEPQPGPTPEPQYTYPNGIGDYVAGTVVSAGDSTYKCIYPSWCNSTAYSPLGPNSDSAWQNLNPQPTPPTPEGDWDPSKIYVENDVVRVDSIDYKAKYWNKDQDPRENNCDYGCPWTKI</sequence>
<dbReference type="OrthoDB" id="3675244at2"/>
<protein>
    <submittedName>
        <fullName evidence="3">Carbohydrate binding domain protein</fullName>
    </submittedName>
</protein>
<evidence type="ECO:0000256" key="1">
    <source>
        <dbReference type="SAM" id="MobiDB-lite"/>
    </source>
</evidence>
<accession>A0A0B6D7I1</accession>
<gene>
    <name evidence="3" type="ORF">LA55_536</name>
</gene>
<dbReference type="InterPro" id="IPR036573">
    <property type="entry name" value="CBM_sf_5/12"/>
</dbReference>
<dbReference type="Proteomes" id="UP000031830">
    <property type="component" value="Chromosome"/>
</dbReference>
<feature type="chain" id="PRO_5002108673" evidence="2">
    <location>
        <begin position="22"/>
        <end position="563"/>
    </location>
</feature>
<name>A0A0B6D7I1_9GAMM</name>
<dbReference type="CDD" id="cd12215">
    <property type="entry name" value="ChiC_BD"/>
    <property type="match status" value="1"/>
</dbReference>
<feature type="signal peptide" evidence="2">
    <location>
        <begin position="1"/>
        <end position="21"/>
    </location>
</feature>
<dbReference type="AlphaFoldDB" id="A0A0B6D7I1"/>
<dbReference type="KEGG" id="fpz:LA55_536"/>
<reference evidence="3 4" key="1">
    <citation type="journal article" date="2015" name="Genome Announc.">
        <title>Genome sequencing of 18 francisella strains to aid in assay development and testing.</title>
        <authorList>
            <person name="Johnson S.L."/>
            <person name="Daligault H.E."/>
            <person name="Davenport K.W."/>
            <person name="Coyne S.R."/>
            <person name="Frey K.G."/>
            <person name="Koroleva G.I."/>
            <person name="Broomall S.M."/>
            <person name="Bishop-Lilly K.A."/>
            <person name="Bruce D.C."/>
            <person name="Chertkov O."/>
            <person name="Freitas T."/>
            <person name="Jaissle J."/>
            <person name="Ladner J.T."/>
            <person name="Rosenzweig C.N."/>
            <person name="Gibbons H.S."/>
            <person name="Palacios G.F."/>
            <person name="Redden C.L."/>
            <person name="Xu Y."/>
            <person name="Minogue T.D."/>
            <person name="Chain P.S."/>
        </authorList>
    </citation>
    <scope>NUCLEOTIDE SEQUENCE [LARGE SCALE GENOMIC DNA]</scope>
    <source>
        <strain evidence="3 4">GA01-2794</strain>
    </source>
</reference>
<dbReference type="Gene3D" id="2.10.10.20">
    <property type="entry name" value="Carbohydrate-binding module superfamily 5/12"/>
    <property type="match status" value="1"/>
</dbReference>
<dbReference type="EMBL" id="CP009440">
    <property type="protein sequence ID" value="AJI53618.1"/>
    <property type="molecule type" value="Genomic_DNA"/>
</dbReference>
<dbReference type="RefSeq" id="WP_044525770.1">
    <property type="nucleotide sequence ID" value="NZ_CP009440.1"/>
</dbReference>
<organism evidence="3 4">
    <name type="scientific">Francisella philomiragia</name>
    <dbReference type="NCBI Taxonomy" id="28110"/>
    <lineage>
        <taxon>Bacteria</taxon>
        <taxon>Pseudomonadati</taxon>
        <taxon>Pseudomonadota</taxon>
        <taxon>Gammaproteobacteria</taxon>
        <taxon>Thiotrichales</taxon>
        <taxon>Francisellaceae</taxon>
        <taxon>Francisella</taxon>
    </lineage>
</organism>
<keyword evidence="2" id="KW-0732">Signal</keyword>
<feature type="region of interest" description="Disordered" evidence="1">
    <location>
        <begin position="501"/>
        <end position="521"/>
    </location>
</feature>
<dbReference type="SUPFAM" id="SSF51055">
    <property type="entry name" value="Carbohydrate binding domain"/>
    <property type="match status" value="1"/>
</dbReference>
<evidence type="ECO:0000256" key="2">
    <source>
        <dbReference type="SAM" id="SignalP"/>
    </source>
</evidence>
<evidence type="ECO:0000313" key="3">
    <source>
        <dbReference type="EMBL" id="AJI53618.1"/>
    </source>
</evidence>
<feature type="region of interest" description="Disordered" evidence="1">
    <location>
        <begin position="439"/>
        <end position="460"/>
    </location>
</feature>